<name>K4D7M2_SOLLC</name>
<reference evidence="1" key="2">
    <citation type="submission" date="2015-06" db="UniProtKB">
        <authorList>
            <consortium name="EnsemblPlants"/>
        </authorList>
    </citation>
    <scope>IDENTIFICATION</scope>
    <source>
        <strain evidence="1">cv. Heinz 1706</strain>
    </source>
</reference>
<dbReference type="EnsemblPlants" id="Solyc11g030880.1.1">
    <property type="protein sequence ID" value="Solyc11g030880.1.1"/>
    <property type="gene ID" value="Solyc11g030880.1"/>
</dbReference>
<sequence>MKVAIKIVLKSIYNLEFQDRSHFCPGRGFHSFLRRNKEEWGTSYRFLKFDRGEKGPYSALHSVLLSALPGHIYLHKPNHEIGRIRQKYKIPIVQRIRSILLRIGHIDDQESLPKKKGETPFVFHPSSALTAFVNKPSSLICASFFIEAVGFTHKFEFYGRERCNNNWAMRDSIKY</sequence>
<protein>
    <submittedName>
        <fullName evidence="1">Uncharacterized protein</fullName>
    </submittedName>
</protein>
<organism evidence="1">
    <name type="scientific">Solanum lycopersicum</name>
    <name type="common">Tomato</name>
    <name type="synonym">Lycopersicon esculentum</name>
    <dbReference type="NCBI Taxonomy" id="4081"/>
    <lineage>
        <taxon>Eukaryota</taxon>
        <taxon>Viridiplantae</taxon>
        <taxon>Streptophyta</taxon>
        <taxon>Embryophyta</taxon>
        <taxon>Tracheophyta</taxon>
        <taxon>Spermatophyta</taxon>
        <taxon>Magnoliopsida</taxon>
        <taxon>eudicotyledons</taxon>
        <taxon>Gunneridae</taxon>
        <taxon>Pentapetalae</taxon>
        <taxon>asterids</taxon>
        <taxon>lamiids</taxon>
        <taxon>Solanales</taxon>
        <taxon>Solanaceae</taxon>
        <taxon>Solanoideae</taxon>
        <taxon>Solaneae</taxon>
        <taxon>Solanum</taxon>
        <taxon>Solanum subgen. Lycopersicon</taxon>
    </lineage>
</organism>
<evidence type="ECO:0000313" key="2">
    <source>
        <dbReference type="Proteomes" id="UP000004994"/>
    </source>
</evidence>
<dbReference type="HOGENOM" id="CLU_112236_0_0_1"/>
<accession>K4D7M2</accession>
<dbReference type="eggNOG" id="KOG4768">
    <property type="taxonomic scope" value="Eukaryota"/>
</dbReference>
<reference evidence="1" key="1">
    <citation type="journal article" date="2012" name="Nature">
        <title>The tomato genome sequence provides insights into fleshy fruit evolution.</title>
        <authorList>
            <consortium name="Tomato Genome Consortium"/>
        </authorList>
    </citation>
    <scope>NUCLEOTIDE SEQUENCE [LARGE SCALE GENOMIC DNA]</scope>
    <source>
        <strain evidence="1">cv. Heinz 1706</strain>
    </source>
</reference>
<keyword evidence="2" id="KW-1185">Reference proteome</keyword>
<dbReference type="PhylomeDB" id="K4D7M2"/>
<evidence type="ECO:0000313" key="1">
    <source>
        <dbReference type="EnsemblPlants" id="Solyc11g030880.1.1"/>
    </source>
</evidence>
<dbReference type="PaxDb" id="4081-Solyc11g030880.1.1"/>
<dbReference type="AlphaFoldDB" id="K4D7M2"/>
<dbReference type="InParanoid" id="K4D7M2"/>
<dbReference type="Proteomes" id="UP000004994">
    <property type="component" value="Chromosome 11"/>
</dbReference>
<proteinExistence type="predicted"/>
<dbReference type="Gramene" id="Solyc11g030880.1.1">
    <property type="protein sequence ID" value="Solyc11g030880.1.1"/>
    <property type="gene ID" value="Solyc11g030880.1"/>
</dbReference>